<evidence type="ECO:0000256" key="3">
    <source>
        <dbReference type="ARBA" id="ARBA00022448"/>
    </source>
</evidence>
<dbReference type="GO" id="GO:0005886">
    <property type="term" value="C:plasma membrane"/>
    <property type="evidence" value="ECO:0007669"/>
    <property type="project" value="UniProtKB-SubCell"/>
</dbReference>
<dbReference type="Gene3D" id="3.40.50.300">
    <property type="entry name" value="P-loop containing nucleotide triphosphate hydrolases"/>
    <property type="match status" value="1"/>
</dbReference>
<evidence type="ECO:0000256" key="5">
    <source>
        <dbReference type="ARBA" id="ARBA00022741"/>
    </source>
</evidence>
<dbReference type="Pfam" id="PF00005">
    <property type="entry name" value="ABC_tran"/>
    <property type="match status" value="1"/>
</dbReference>
<dbReference type="Gene3D" id="1.20.1560.10">
    <property type="entry name" value="ABC transporter type 1, transmembrane domain"/>
    <property type="match status" value="1"/>
</dbReference>
<comment type="similarity">
    <text evidence="2">Belongs to the ABC transporter superfamily.</text>
</comment>
<dbReference type="GO" id="GO:0015421">
    <property type="term" value="F:ABC-type oligopeptide transporter activity"/>
    <property type="evidence" value="ECO:0007669"/>
    <property type="project" value="TreeGrafter"/>
</dbReference>
<dbReference type="InterPro" id="IPR011527">
    <property type="entry name" value="ABC1_TM_dom"/>
</dbReference>
<reference evidence="12 13" key="1">
    <citation type="journal article" date="2013" name="Genome Announc.">
        <title>Draft Genome Sequences of Mycoplasma auris and Mycoplasma yeatsii, Two Species of the Ear Canal of Caprinae.</title>
        <authorList>
            <person name="Dordet-Frisoni E."/>
            <person name="Baranowski E."/>
            <person name="Barre A."/>
            <person name="Blanchard A."/>
            <person name="Breton M."/>
            <person name="Couture C."/>
            <person name="Dupuy V."/>
            <person name="Gaurivaud P."/>
            <person name="Jacob D."/>
            <person name="Lemaitre C."/>
            <person name="Manso-Silvan L."/>
            <person name="Nikolski M."/>
            <person name="Nouvel L.X."/>
            <person name="Poumarat F."/>
            <person name="Sirand-Pugnet P."/>
            <person name="Thebault P."/>
            <person name="Theil S."/>
            <person name="Thiaucourt F."/>
            <person name="Citti C."/>
            <person name="Tardy F."/>
        </authorList>
    </citation>
    <scope>NUCLEOTIDE SEQUENCE [LARGE SCALE GENOMIC DNA]</scope>
    <source>
        <strain evidence="12 13">15026</strain>
    </source>
</reference>
<dbReference type="PANTHER" id="PTHR43394">
    <property type="entry name" value="ATP-DEPENDENT PERMEASE MDL1, MITOCHONDRIAL"/>
    <property type="match status" value="1"/>
</dbReference>
<dbReference type="CDD" id="cd18547">
    <property type="entry name" value="ABC_6TM_Tm288_like"/>
    <property type="match status" value="1"/>
</dbReference>
<dbReference type="CDD" id="cd03254">
    <property type="entry name" value="ABCC_Glucan_exporter_like"/>
    <property type="match status" value="1"/>
</dbReference>
<evidence type="ECO:0000256" key="6">
    <source>
        <dbReference type="ARBA" id="ARBA00022840"/>
    </source>
</evidence>
<evidence type="ECO:0000259" key="11">
    <source>
        <dbReference type="PROSITE" id="PS50929"/>
    </source>
</evidence>
<evidence type="ECO:0000313" key="13">
    <source>
        <dbReference type="Proteomes" id="UP000013131"/>
    </source>
</evidence>
<dbReference type="AlphaFoldDB" id="N9TSG2"/>
<comment type="caution">
    <text evidence="12">The sequence shown here is derived from an EMBL/GenBank/DDBJ whole genome shotgun (WGS) entry which is preliminary data.</text>
</comment>
<name>N9TSG2_9BACT</name>
<sequence>MIMYNLDPFKSDNKQQLSKKEKRQLKKTNSKLKWETLKKLLGYVNYKKGMTFWIIITAILSGAGLTAGIYLVGYITEHLLSYNFLIGINKSTNQENFDLFKFIGYFVLLVVNYIASQILSYISNFLSVQSGVLSAALMRHDAYKSIMKMPISFFDKVSTGELMAILTNDVDNVSTGLAANMNTIISTISVTIFSFGFMFYYSVYLSLITLVLFPLSLSLIVLLMKKSAPQFQKQQKHIAKLNGFIEEHLAAHHLIRSLDFNAQINDEFNHKTNKLYKSSLKATVYSGVMWPYGNVIINLLQLVVVITAGAFVTANIGTGSNKEFNPGIILSFVLYIRIMSNNIVRVFENIAQLQIMIVSATRLFNLIALKPEINEEKLDVIKNEIEGEVSFADVNFSYTNNPNNLQLKNTTFKAKRGQAFAFVGKTGAGKTTIINLLSKFYLPYSGEIKIDNYKSSEINEASWRNQISIVLQDTFLFKDTIKENLRYANLEATDEEIINAARITHADEFIQQLENGYDEIVEEGGNNFSQGERQLLAITRAIIANKKILILDEATSNIDTRTEKIIQNAINELMKDKTSFIIAHRLSTIVNADCIFVINDGQIVEAGKHEELLAKKGLYEKMYHSSFSED</sequence>
<evidence type="ECO:0000256" key="1">
    <source>
        <dbReference type="ARBA" id="ARBA00004651"/>
    </source>
</evidence>
<evidence type="ECO:0000256" key="4">
    <source>
        <dbReference type="ARBA" id="ARBA00022692"/>
    </source>
</evidence>
<organism evidence="12 13">
    <name type="scientific">Metamycoplasma auris 15026</name>
    <dbReference type="NCBI Taxonomy" id="1188233"/>
    <lineage>
        <taxon>Bacteria</taxon>
        <taxon>Bacillati</taxon>
        <taxon>Mycoplasmatota</taxon>
        <taxon>Mycoplasmoidales</taxon>
        <taxon>Metamycoplasmataceae</taxon>
        <taxon>Metamycoplasma</taxon>
    </lineage>
</organism>
<keyword evidence="4 9" id="KW-0812">Transmembrane</keyword>
<feature type="transmembrane region" description="Helical" evidence="9">
    <location>
        <begin position="207"/>
        <end position="224"/>
    </location>
</feature>
<dbReference type="EMBL" id="AORI01000007">
    <property type="protein sequence ID" value="ENY69030.1"/>
    <property type="molecule type" value="Genomic_DNA"/>
</dbReference>
<dbReference type="InterPro" id="IPR027417">
    <property type="entry name" value="P-loop_NTPase"/>
</dbReference>
<feature type="domain" description="ABC transporter" evidence="10">
    <location>
        <begin position="389"/>
        <end position="625"/>
    </location>
</feature>
<keyword evidence="3" id="KW-0813">Transport</keyword>
<evidence type="ECO:0000256" key="8">
    <source>
        <dbReference type="ARBA" id="ARBA00023136"/>
    </source>
</evidence>
<accession>N9TSG2</accession>
<feature type="domain" description="ABC transmembrane type-1" evidence="11">
    <location>
        <begin position="52"/>
        <end position="354"/>
    </location>
</feature>
<dbReference type="InterPro" id="IPR039421">
    <property type="entry name" value="Type_1_exporter"/>
</dbReference>
<dbReference type="InterPro" id="IPR003439">
    <property type="entry name" value="ABC_transporter-like_ATP-bd"/>
</dbReference>
<proteinExistence type="inferred from homology"/>
<dbReference type="FunFam" id="3.40.50.300:FF:000287">
    <property type="entry name" value="Multidrug ABC transporter ATP-binding protein"/>
    <property type="match status" value="1"/>
</dbReference>
<keyword evidence="8 9" id="KW-0472">Membrane</keyword>
<keyword evidence="5" id="KW-0547">Nucleotide-binding</keyword>
<dbReference type="InterPro" id="IPR036640">
    <property type="entry name" value="ABC1_TM_sf"/>
</dbReference>
<keyword evidence="13" id="KW-1185">Reference proteome</keyword>
<keyword evidence="6" id="KW-0067">ATP-binding</keyword>
<dbReference type="PROSITE" id="PS50929">
    <property type="entry name" value="ABC_TM1F"/>
    <property type="match status" value="1"/>
</dbReference>
<dbReference type="Pfam" id="PF00664">
    <property type="entry name" value="ABC_membrane"/>
    <property type="match status" value="1"/>
</dbReference>
<dbReference type="eggNOG" id="COG1132">
    <property type="taxonomic scope" value="Bacteria"/>
</dbReference>
<comment type="subcellular location">
    <subcellularLocation>
        <location evidence="1">Cell membrane</location>
        <topology evidence="1">Multi-pass membrane protein</topology>
    </subcellularLocation>
</comment>
<dbReference type="SUPFAM" id="SSF90123">
    <property type="entry name" value="ABC transporter transmembrane region"/>
    <property type="match status" value="1"/>
</dbReference>
<dbReference type="PROSITE" id="PS50893">
    <property type="entry name" value="ABC_TRANSPORTER_2"/>
    <property type="match status" value="1"/>
</dbReference>
<feature type="transmembrane region" description="Helical" evidence="9">
    <location>
        <begin position="295"/>
        <end position="316"/>
    </location>
</feature>
<protein>
    <submittedName>
        <fullName evidence="12">ABC transporter ATP binding protein</fullName>
    </submittedName>
</protein>
<evidence type="ECO:0000256" key="9">
    <source>
        <dbReference type="SAM" id="Phobius"/>
    </source>
</evidence>
<evidence type="ECO:0000256" key="7">
    <source>
        <dbReference type="ARBA" id="ARBA00022989"/>
    </source>
</evidence>
<dbReference type="PATRIC" id="fig|1188233.3.peg.225"/>
<dbReference type="SUPFAM" id="SSF52540">
    <property type="entry name" value="P-loop containing nucleoside triphosphate hydrolases"/>
    <property type="match status" value="1"/>
</dbReference>
<evidence type="ECO:0000313" key="12">
    <source>
        <dbReference type="EMBL" id="ENY69030.1"/>
    </source>
</evidence>
<feature type="transmembrane region" description="Helical" evidence="9">
    <location>
        <begin position="50"/>
        <end position="76"/>
    </location>
</feature>
<dbReference type="GO" id="GO:0016887">
    <property type="term" value="F:ATP hydrolysis activity"/>
    <property type="evidence" value="ECO:0007669"/>
    <property type="project" value="InterPro"/>
</dbReference>
<dbReference type="GO" id="GO:0005524">
    <property type="term" value="F:ATP binding"/>
    <property type="evidence" value="ECO:0007669"/>
    <property type="project" value="UniProtKB-KW"/>
</dbReference>
<dbReference type="InterPro" id="IPR003593">
    <property type="entry name" value="AAA+_ATPase"/>
</dbReference>
<evidence type="ECO:0000256" key="2">
    <source>
        <dbReference type="ARBA" id="ARBA00005417"/>
    </source>
</evidence>
<dbReference type="Proteomes" id="UP000013131">
    <property type="component" value="Unassembled WGS sequence"/>
</dbReference>
<dbReference type="STRING" id="1188233.MAU_2240"/>
<dbReference type="SMART" id="SM00382">
    <property type="entry name" value="AAA"/>
    <property type="match status" value="1"/>
</dbReference>
<feature type="transmembrane region" description="Helical" evidence="9">
    <location>
        <begin position="183"/>
        <end position="201"/>
    </location>
</feature>
<gene>
    <name evidence="12" type="primary">md2</name>
    <name evidence="12" type="ORF">MAU_2240</name>
</gene>
<dbReference type="PANTHER" id="PTHR43394:SF1">
    <property type="entry name" value="ATP-BINDING CASSETTE SUB-FAMILY B MEMBER 10, MITOCHONDRIAL"/>
    <property type="match status" value="1"/>
</dbReference>
<evidence type="ECO:0000259" key="10">
    <source>
        <dbReference type="PROSITE" id="PS50893"/>
    </source>
</evidence>
<keyword evidence="7 9" id="KW-1133">Transmembrane helix</keyword>